<dbReference type="Proteomes" id="UP000075920">
    <property type="component" value="Unassembled WGS sequence"/>
</dbReference>
<organism evidence="2 3">
    <name type="scientific">Anopheles minimus</name>
    <dbReference type="NCBI Taxonomy" id="112268"/>
    <lineage>
        <taxon>Eukaryota</taxon>
        <taxon>Metazoa</taxon>
        <taxon>Ecdysozoa</taxon>
        <taxon>Arthropoda</taxon>
        <taxon>Hexapoda</taxon>
        <taxon>Insecta</taxon>
        <taxon>Pterygota</taxon>
        <taxon>Neoptera</taxon>
        <taxon>Endopterygota</taxon>
        <taxon>Diptera</taxon>
        <taxon>Nematocera</taxon>
        <taxon>Culicoidea</taxon>
        <taxon>Culicidae</taxon>
        <taxon>Anophelinae</taxon>
        <taxon>Anopheles</taxon>
    </lineage>
</organism>
<protein>
    <submittedName>
        <fullName evidence="2">Uncharacterized protein</fullName>
    </submittedName>
</protein>
<reference evidence="2" key="2">
    <citation type="submission" date="2020-05" db="UniProtKB">
        <authorList>
            <consortium name="EnsemblMetazoa"/>
        </authorList>
    </citation>
    <scope>IDENTIFICATION</scope>
    <source>
        <strain evidence="2">MINIMUS1</strain>
    </source>
</reference>
<dbReference type="VEuPathDB" id="VectorBase:AMIN014465"/>
<dbReference type="EnsemblMetazoa" id="AMIN014465-RA">
    <property type="protein sequence ID" value="AMIN014465-PA"/>
    <property type="gene ID" value="AMIN014465"/>
</dbReference>
<evidence type="ECO:0000256" key="1">
    <source>
        <dbReference type="SAM" id="SignalP"/>
    </source>
</evidence>
<reference evidence="3" key="1">
    <citation type="submission" date="2013-03" db="EMBL/GenBank/DDBJ databases">
        <title>The Genome Sequence of Anopheles minimus MINIMUS1.</title>
        <authorList>
            <consortium name="The Broad Institute Genomics Platform"/>
            <person name="Neafsey D.E."/>
            <person name="Walton C."/>
            <person name="Walker B."/>
            <person name="Young S.K."/>
            <person name="Zeng Q."/>
            <person name="Gargeya S."/>
            <person name="Fitzgerald M."/>
            <person name="Haas B."/>
            <person name="Abouelleil A."/>
            <person name="Allen A.W."/>
            <person name="Alvarado L."/>
            <person name="Arachchi H.M."/>
            <person name="Berlin A.M."/>
            <person name="Chapman S.B."/>
            <person name="Gainer-Dewar J."/>
            <person name="Goldberg J."/>
            <person name="Griggs A."/>
            <person name="Gujja S."/>
            <person name="Hansen M."/>
            <person name="Howarth C."/>
            <person name="Imamovic A."/>
            <person name="Ireland A."/>
            <person name="Larimer J."/>
            <person name="McCowan C."/>
            <person name="Murphy C."/>
            <person name="Pearson M."/>
            <person name="Poon T.W."/>
            <person name="Priest M."/>
            <person name="Roberts A."/>
            <person name="Saif S."/>
            <person name="Shea T."/>
            <person name="Sisk P."/>
            <person name="Sykes S."/>
            <person name="Wortman J."/>
            <person name="Nusbaum C."/>
            <person name="Birren B."/>
        </authorList>
    </citation>
    <scope>NUCLEOTIDE SEQUENCE [LARGE SCALE GENOMIC DNA]</scope>
    <source>
        <strain evidence="3">MINIMUS1</strain>
    </source>
</reference>
<dbReference type="AlphaFoldDB" id="A0A182WP54"/>
<accession>A0A182WP54</accession>
<sequence length="57" mass="6498">MQYVLFVLLSLLAIFAVHQCITVLLPPPNFCPLGMRRDHRGLCRAIYNWHDSDAISA</sequence>
<keyword evidence="3" id="KW-1185">Reference proteome</keyword>
<evidence type="ECO:0000313" key="2">
    <source>
        <dbReference type="EnsemblMetazoa" id="AMIN014465-PA"/>
    </source>
</evidence>
<feature type="chain" id="PRO_5008141656" evidence="1">
    <location>
        <begin position="21"/>
        <end position="57"/>
    </location>
</feature>
<keyword evidence="1" id="KW-0732">Signal</keyword>
<feature type="signal peptide" evidence="1">
    <location>
        <begin position="1"/>
        <end position="20"/>
    </location>
</feature>
<proteinExistence type="predicted"/>
<evidence type="ECO:0000313" key="3">
    <source>
        <dbReference type="Proteomes" id="UP000075920"/>
    </source>
</evidence>
<name>A0A182WP54_9DIPT</name>